<dbReference type="Gene3D" id="1.10.260.40">
    <property type="entry name" value="lambda repressor-like DNA-binding domains"/>
    <property type="match status" value="1"/>
</dbReference>
<dbReference type="PROSITE" id="PS50943">
    <property type="entry name" value="HTH_CROC1"/>
    <property type="match status" value="1"/>
</dbReference>
<evidence type="ECO:0000313" key="5">
    <source>
        <dbReference type="Proteomes" id="UP001611397"/>
    </source>
</evidence>
<keyword evidence="5" id="KW-1185">Reference proteome</keyword>
<feature type="region of interest" description="Disordered" evidence="1">
    <location>
        <begin position="79"/>
        <end position="102"/>
    </location>
</feature>
<evidence type="ECO:0000256" key="1">
    <source>
        <dbReference type="SAM" id="MobiDB-lite"/>
    </source>
</evidence>
<dbReference type="SUPFAM" id="SSF47413">
    <property type="entry name" value="lambda repressor-like DNA-binding domains"/>
    <property type="match status" value="1"/>
</dbReference>
<feature type="transmembrane region" description="Helical" evidence="2">
    <location>
        <begin position="257"/>
        <end position="279"/>
    </location>
</feature>
<keyword evidence="2" id="KW-0472">Membrane</keyword>
<comment type="caution">
    <text evidence="4">The sequence shown here is derived from an EMBL/GenBank/DDBJ whole genome shotgun (WGS) entry which is preliminary data.</text>
</comment>
<proteinExistence type="predicted"/>
<evidence type="ECO:0000313" key="4">
    <source>
        <dbReference type="EMBL" id="MFI2158938.1"/>
    </source>
</evidence>
<feature type="transmembrane region" description="Helical" evidence="2">
    <location>
        <begin position="192"/>
        <end position="216"/>
    </location>
</feature>
<evidence type="ECO:0000256" key="2">
    <source>
        <dbReference type="SAM" id="Phobius"/>
    </source>
</evidence>
<name>A0ABW7VC15_STROI</name>
<protein>
    <submittedName>
        <fullName evidence="4">Helix-turn-helix domain-containing protein</fullName>
    </submittedName>
</protein>
<gene>
    <name evidence="4" type="ORF">ACH49L_25130</name>
</gene>
<dbReference type="Proteomes" id="UP001611397">
    <property type="component" value="Unassembled WGS sequence"/>
</dbReference>
<feature type="transmembrane region" description="Helical" evidence="2">
    <location>
        <begin position="228"/>
        <end position="251"/>
    </location>
</feature>
<dbReference type="SMART" id="SM00530">
    <property type="entry name" value="HTH_XRE"/>
    <property type="match status" value="1"/>
</dbReference>
<dbReference type="EMBL" id="JBIRWM010000012">
    <property type="protein sequence ID" value="MFI2158938.1"/>
    <property type="molecule type" value="Genomic_DNA"/>
</dbReference>
<reference evidence="4 5" key="1">
    <citation type="submission" date="2024-10" db="EMBL/GenBank/DDBJ databases">
        <title>The Natural Products Discovery Center: Release of the First 8490 Sequenced Strains for Exploring Actinobacteria Biosynthetic Diversity.</title>
        <authorList>
            <person name="Kalkreuter E."/>
            <person name="Kautsar S.A."/>
            <person name="Yang D."/>
            <person name="Bader C.D."/>
            <person name="Teijaro C.N."/>
            <person name="Fluegel L."/>
            <person name="Davis C.M."/>
            <person name="Simpson J.R."/>
            <person name="Lauterbach L."/>
            <person name="Steele A.D."/>
            <person name="Gui C."/>
            <person name="Meng S."/>
            <person name="Li G."/>
            <person name="Viehrig K."/>
            <person name="Ye F."/>
            <person name="Su P."/>
            <person name="Kiefer A.F."/>
            <person name="Nichols A."/>
            <person name="Cepeda A.J."/>
            <person name="Yan W."/>
            <person name="Fan B."/>
            <person name="Jiang Y."/>
            <person name="Adhikari A."/>
            <person name="Zheng C.-J."/>
            <person name="Schuster L."/>
            <person name="Cowan T.M."/>
            <person name="Smanski M.J."/>
            <person name="Chevrette M.G."/>
            <person name="De Carvalho L.P.S."/>
            <person name="Shen B."/>
        </authorList>
    </citation>
    <scope>NUCLEOTIDE SEQUENCE [LARGE SCALE GENOMIC DNA]</scope>
    <source>
        <strain evidence="4 5">NPDC020295</strain>
    </source>
</reference>
<dbReference type="InterPro" id="IPR001387">
    <property type="entry name" value="Cro/C1-type_HTH"/>
</dbReference>
<organism evidence="4 5">
    <name type="scientific">Streptomyces olivaceoviridis</name>
    <name type="common">Streptomyces corchorusii</name>
    <dbReference type="NCBI Taxonomy" id="1921"/>
    <lineage>
        <taxon>Bacteria</taxon>
        <taxon>Bacillati</taxon>
        <taxon>Actinomycetota</taxon>
        <taxon>Actinomycetes</taxon>
        <taxon>Kitasatosporales</taxon>
        <taxon>Streptomycetaceae</taxon>
        <taxon>Streptomyces</taxon>
    </lineage>
</organism>
<keyword evidence="2" id="KW-0812">Transmembrane</keyword>
<sequence length="410" mass="43428">MNDFSAEAMGLVIREHRQAQQPPMTQEELAKRADYGKGGAVSISRIERGLISPGEHRLAAIALALRLTPAQLMQEAEDRTRSLADRRGQRPVKLRDQVAETKRRHAEITEKVAQRSKITQELGEAFNQVHDTARDEFFLRFVELAESISGAPEPERPSEEEIESTGETPAAIRVEAMSAGIANAIRDAAGGAAAGAVGAAAGGAAAYGAFTAAALFGTASTGAAISTLSGVAATNATLALLGGGTLAAGGAGMAGGILLLTGMVAAPAAALAAAGFYVLRQRRTKKEEERLRTEVEVAEAALDQSQQGFDTMTDVLHRATAIMEYVSVHGTHALEKWRVGLPPEPRDWTSLGREGQERYKEFLTVAGCLVAVSSINVSALLTAEPDALREMDKAIDETLRYADKTIKSIV</sequence>
<dbReference type="RefSeq" id="WP_244218565.1">
    <property type="nucleotide sequence ID" value="NZ_JBIRUT010000013.1"/>
</dbReference>
<dbReference type="InterPro" id="IPR010982">
    <property type="entry name" value="Lambda_DNA-bd_dom_sf"/>
</dbReference>
<evidence type="ECO:0000259" key="3">
    <source>
        <dbReference type="PROSITE" id="PS50943"/>
    </source>
</evidence>
<accession>A0ABW7VC15</accession>
<dbReference type="CDD" id="cd00093">
    <property type="entry name" value="HTH_XRE"/>
    <property type="match status" value="1"/>
</dbReference>
<feature type="domain" description="HTH cro/C1-type" evidence="3">
    <location>
        <begin position="13"/>
        <end position="72"/>
    </location>
</feature>
<keyword evidence="2" id="KW-1133">Transmembrane helix</keyword>